<dbReference type="AlphaFoldDB" id="A0A5B7K7A1"/>
<gene>
    <name evidence="2" type="ORF">E2C01_098282</name>
</gene>
<keyword evidence="3" id="KW-1185">Reference proteome</keyword>
<keyword evidence="1" id="KW-0732">Signal</keyword>
<dbReference type="Proteomes" id="UP000324222">
    <property type="component" value="Unassembled WGS sequence"/>
</dbReference>
<evidence type="ECO:0000256" key="1">
    <source>
        <dbReference type="SAM" id="SignalP"/>
    </source>
</evidence>
<organism evidence="2 3">
    <name type="scientific">Portunus trituberculatus</name>
    <name type="common">Swimming crab</name>
    <name type="synonym">Neptunus trituberculatus</name>
    <dbReference type="NCBI Taxonomy" id="210409"/>
    <lineage>
        <taxon>Eukaryota</taxon>
        <taxon>Metazoa</taxon>
        <taxon>Ecdysozoa</taxon>
        <taxon>Arthropoda</taxon>
        <taxon>Crustacea</taxon>
        <taxon>Multicrustacea</taxon>
        <taxon>Malacostraca</taxon>
        <taxon>Eumalacostraca</taxon>
        <taxon>Eucarida</taxon>
        <taxon>Decapoda</taxon>
        <taxon>Pleocyemata</taxon>
        <taxon>Brachyura</taxon>
        <taxon>Eubrachyura</taxon>
        <taxon>Portunoidea</taxon>
        <taxon>Portunidae</taxon>
        <taxon>Portuninae</taxon>
        <taxon>Portunus</taxon>
    </lineage>
</organism>
<evidence type="ECO:0000313" key="3">
    <source>
        <dbReference type="Proteomes" id="UP000324222"/>
    </source>
</evidence>
<evidence type="ECO:0008006" key="4">
    <source>
        <dbReference type="Google" id="ProtNLM"/>
    </source>
</evidence>
<sequence length="147" mass="16215">MEVICSLLLSCIATRLATPDNRYHHQLPMIMTFGGKNKRNHISARQPEVQQISTHDLRTSSLHLQLPVRSPNSSSCILKGHAWHKLVLSVRVVSALCSPACNDSRGQGTSFYPTGEVQQIYILSKKKNGKKNTSTLKPGPSVISLAR</sequence>
<evidence type="ECO:0000313" key="2">
    <source>
        <dbReference type="EMBL" id="MPD02686.1"/>
    </source>
</evidence>
<dbReference type="EMBL" id="VSRR010132664">
    <property type="protein sequence ID" value="MPD02686.1"/>
    <property type="molecule type" value="Genomic_DNA"/>
</dbReference>
<proteinExistence type="predicted"/>
<feature type="chain" id="PRO_5022935508" description="Secreted protein" evidence="1">
    <location>
        <begin position="18"/>
        <end position="147"/>
    </location>
</feature>
<accession>A0A5B7K7A1</accession>
<reference evidence="2 3" key="1">
    <citation type="submission" date="2019-05" db="EMBL/GenBank/DDBJ databases">
        <title>Another draft genome of Portunus trituberculatus and its Hox gene families provides insights of decapod evolution.</title>
        <authorList>
            <person name="Jeong J.-H."/>
            <person name="Song I."/>
            <person name="Kim S."/>
            <person name="Choi T."/>
            <person name="Kim D."/>
            <person name="Ryu S."/>
            <person name="Kim W."/>
        </authorList>
    </citation>
    <scope>NUCLEOTIDE SEQUENCE [LARGE SCALE GENOMIC DNA]</scope>
    <source>
        <tissue evidence="2">Muscle</tissue>
    </source>
</reference>
<comment type="caution">
    <text evidence="2">The sequence shown here is derived from an EMBL/GenBank/DDBJ whole genome shotgun (WGS) entry which is preliminary data.</text>
</comment>
<feature type="signal peptide" evidence="1">
    <location>
        <begin position="1"/>
        <end position="17"/>
    </location>
</feature>
<name>A0A5B7K7A1_PORTR</name>
<protein>
    <recommendedName>
        <fullName evidence="4">Secreted protein</fullName>
    </recommendedName>
</protein>